<keyword evidence="3" id="KW-0804">Transcription</keyword>
<keyword evidence="6" id="KW-1185">Reference proteome</keyword>
<dbReference type="InterPro" id="IPR036390">
    <property type="entry name" value="WH_DNA-bd_sf"/>
</dbReference>
<keyword evidence="2" id="KW-0238">DNA-binding</keyword>
<dbReference type="PROSITE" id="PS50949">
    <property type="entry name" value="HTH_GNTR"/>
    <property type="match status" value="1"/>
</dbReference>
<evidence type="ECO:0000256" key="3">
    <source>
        <dbReference type="ARBA" id="ARBA00023163"/>
    </source>
</evidence>
<dbReference type="Pfam" id="PF00392">
    <property type="entry name" value="GntR"/>
    <property type="match status" value="1"/>
</dbReference>
<dbReference type="Gene3D" id="1.10.10.10">
    <property type="entry name" value="Winged helix-like DNA-binding domain superfamily/Winged helix DNA-binding domain"/>
    <property type="match status" value="1"/>
</dbReference>
<evidence type="ECO:0000256" key="2">
    <source>
        <dbReference type="ARBA" id="ARBA00023125"/>
    </source>
</evidence>
<dbReference type="Proteomes" id="UP000198778">
    <property type="component" value="Unassembled WGS sequence"/>
</dbReference>
<feature type="domain" description="HTH gntR-type" evidence="4">
    <location>
        <begin position="9"/>
        <end position="77"/>
    </location>
</feature>
<dbReference type="OrthoDB" id="162505at2"/>
<dbReference type="GO" id="GO:0003677">
    <property type="term" value="F:DNA binding"/>
    <property type="evidence" value="ECO:0007669"/>
    <property type="project" value="UniProtKB-KW"/>
</dbReference>
<dbReference type="InterPro" id="IPR000524">
    <property type="entry name" value="Tscrpt_reg_HTH_GntR"/>
</dbReference>
<name>A0A1H0HV32_9BACI</name>
<evidence type="ECO:0000256" key="1">
    <source>
        <dbReference type="ARBA" id="ARBA00023015"/>
    </source>
</evidence>
<evidence type="ECO:0000259" key="4">
    <source>
        <dbReference type="PROSITE" id="PS50949"/>
    </source>
</evidence>
<organism evidence="5 6">
    <name type="scientific">Alkalicoccus daliensis</name>
    <dbReference type="NCBI Taxonomy" id="745820"/>
    <lineage>
        <taxon>Bacteria</taxon>
        <taxon>Bacillati</taxon>
        <taxon>Bacillota</taxon>
        <taxon>Bacilli</taxon>
        <taxon>Bacillales</taxon>
        <taxon>Bacillaceae</taxon>
        <taxon>Alkalicoccus</taxon>
    </lineage>
</organism>
<proteinExistence type="predicted"/>
<dbReference type="EMBL" id="FNIL01000009">
    <property type="protein sequence ID" value="SDO22964.1"/>
    <property type="molecule type" value="Genomic_DNA"/>
</dbReference>
<dbReference type="PANTHER" id="PTHR38445">
    <property type="entry name" value="HTH-TYPE TRANSCRIPTIONAL REPRESSOR YTRA"/>
    <property type="match status" value="1"/>
</dbReference>
<evidence type="ECO:0000313" key="5">
    <source>
        <dbReference type="EMBL" id="SDO22964.1"/>
    </source>
</evidence>
<dbReference type="STRING" id="745820.SAMN04488053_10953"/>
<evidence type="ECO:0000313" key="6">
    <source>
        <dbReference type="Proteomes" id="UP000198778"/>
    </source>
</evidence>
<gene>
    <name evidence="5" type="ORF">SAMN04488053_10953</name>
</gene>
<dbReference type="PANTHER" id="PTHR38445:SF10">
    <property type="entry name" value="GNTR-FAMILY TRANSCRIPTIONAL REGULATOR"/>
    <property type="match status" value="1"/>
</dbReference>
<dbReference type="AlphaFoldDB" id="A0A1H0HV32"/>
<dbReference type="InterPro" id="IPR036388">
    <property type="entry name" value="WH-like_DNA-bd_sf"/>
</dbReference>
<dbReference type="RefSeq" id="WP_090843422.1">
    <property type="nucleotide sequence ID" value="NZ_FNIL01000009.1"/>
</dbReference>
<protein>
    <submittedName>
        <fullName evidence="5">Transcriptional regulator, GntR family</fullName>
    </submittedName>
</protein>
<accession>A0A1H0HV32</accession>
<reference evidence="6" key="1">
    <citation type="submission" date="2016-10" db="EMBL/GenBank/DDBJ databases">
        <authorList>
            <person name="Varghese N."/>
            <person name="Submissions S."/>
        </authorList>
    </citation>
    <scope>NUCLEOTIDE SEQUENCE [LARGE SCALE GENOMIC DNA]</scope>
    <source>
        <strain evidence="6">CGMCC 1.10369</strain>
    </source>
</reference>
<dbReference type="SMART" id="SM00345">
    <property type="entry name" value="HTH_GNTR"/>
    <property type="match status" value="1"/>
</dbReference>
<dbReference type="CDD" id="cd07377">
    <property type="entry name" value="WHTH_GntR"/>
    <property type="match status" value="1"/>
</dbReference>
<dbReference type="GO" id="GO:0003700">
    <property type="term" value="F:DNA-binding transcription factor activity"/>
    <property type="evidence" value="ECO:0007669"/>
    <property type="project" value="InterPro"/>
</dbReference>
<sequence>MSRDFHSKKPIFKQIKEEIEDQILDDRLQEGDKAPSTNELVAFYKVNHLTIAKGVTELVEEEILFKKRGVGMFVSEKAKEKLIAKRRRVFAEEHITEFLREAEKLHISEEELISLIREKKGRLYNDYEN</sequence>
<keyword evidence="1" id="KW-0805">Transcription regulation</keyword>
<dbReference type="SUPFAM" id="SSF46785">
    <property type="entry name" value="Winged helix' DNA-binding domain"/>
    <property type="match status" value="1"/>
</dbReference>